<comment type="caution">
    <text evidence="6">The sequence shown here is derived from an EMBL/GenBank/DDBJ whole genome shotgun (WGS) entry which is preliminary data.</text>
</comment>
<dbReference type="OrthoDB" id="5835829at2759"/>
<dbReference type="Proteomes" id="UP001152888">
    <property type="component" value="Unassembled WGS sequence"/>
</dbReference>
<dbReference type="GO" id="GO:0016020">
    <property type="term" value="C:membrane"/>
    <property type="evidence" value="ECO:0007669"/>
    <property type="project" value="UniProtKB-SubCell"/>
</dbReference>
<dbReference type="PROSITE" id="PS00375">
    <property type="entry name" value="UDPGT"/>
    <property type="match status" value="1"/>
</dbReference>
<keyword evidence="3 4" id="KW-0808">Transferase</keyword>
<dbReference type="EMBL" id="CAKOFQ010006757">
    <property type="protein sequence ID" value="CAH1968853.1"/>
    <property type="molecule type" value="Genomic_DNA"/>
</dbReference>
<protein>
    <recommendedName>
        <fullName evidence="5">UDP-glucuronosyltransferase</fullName>
        <ecNumber evidence="5">2.4.1.17</ecNumber>
    </recommendedName>
</protein>
<comment type="catalytic activity">
    <reaction evidence="5">
        <text>glucuronate acceptor + UDP-alpha-D-glucuronate = acceptor beta-D-glucuronoside + UDP + H(+)</text>
        <dbReference type="Rhea" id="RHEA:21032"/>
        <dbReference type="ChEBI" id="CHEBI:15378"/>
        <dbReference type="ChEBI" id="CHEBI:58052"/>
        <dbReference type="ChEBI" id="CHEBI:58223"/>
        <dbReference type="ChEBI" id="CHEBI:132367"/>
        <dbReference type="ChEBI" id="CHEBI:132368"/>
        <dbReference type="EC" id="2.4.1.17"/>
    </reaction>
</comment>
<evidence type="ECO:0000256" key="4">
    <source>
        <dbReference type="RuleBase" id="RU003718"/>
    </source>
</evidence>
<evidence type="ECO:0000256" key="2">
    <source>
        <dbReference type="ARBA" id="ARBA00022676"/>
    </source>
</evidence>
<feature type="signal peptide" evidence="5">
    <location>
        <begin position="1"/>
        <end position="16"/>
    </location>
</feature>
<dbReference type="InterPro" id="IPR035595">
    <property type="entry name" value="UDP_glycos_trans_CS"/>
</dbReference>
<keyword evidence="5" id="KW-0812">Transmembrane</keyword>
<dbReference type="FunFam" id="3.40.50.2000:FF:000021">
    <property type="entry name" value="UDP-glucuronosyltransferase"/>
    <property type="match status" value="1"/>
</dbReference>
<proteinExistence type="inferred from homology"/>
<comment type="similarity">
    <text evidence="1 4">Belongs to the UDP-glycosyltransferase family.</text>
</comment>
<dbReference type="PANTHER" id="PTHR48043">
    <property type="entry name" value="EG:EG0003.4 PROTEIN-RELATED"/>
    <property type="match status" value="1"/>
</dbReference>
<evidence type="ECO:0000313" key="7">
    <source>
        <dbReference type="Proteomes" id="UP001152888"/>
    </source>
</evidence>
<dbReference type="GO" id="GO:0015020">
    <property type="term" value="F:glucuronosyltransferase activity"/>
    <property type="evidence" value="ECO:0007669"/>
    <property type="project" value="UniProtKB-EC"/>
</dbReference>
<dbReference type="CDD" id="cd03784">
    <property type="entry name" value="GT1_Gtf-like"/>
    <property type="match status" value="1"/>
</dbReference>
<sequence length="519" mass="59264">MKFWLIFLCSVSGHDTAKILATVFTPSYSHQITFRPLWIELSKRGHQVTLLTTDPMKDPTLSNIREIDLSGSYGIMEKYGASEALTNQTDKLKAIKTYLGALSKTADWQLGHPDVQKIVRNPDEKFDLIITEIVYPTHMGFVDRFKVPFIGVASFNQERSHRRLGNMVHPIIFPDGSLPMLPPLTFMERLLSVFHTVFMWWYSDFVLYPEQTAVARKHLGEDIRNLEEIEADMSFLFESLNPAITKVRPIGPNTIVISGMHLKEPKPLPKELEQYMDNAKEGVIYFSLGTNVKAYLLNDNIKRALLETFAELPYKVLWKYEGSAIENLPKNVKIMKWIPQQDLLGHPNVKLFMTQCGLQSLEEAVVNHVPMVAIPFMPEQKRNAKILNEKGIGLSLDNRNMTKAALKMTILEVINNPKFKKNTIELANLSKDVEKPGVEKAVWWTEYCLRNKGAKHLKSPAADIPLYQLLLLDVLATVIAVLLVIVIIAFLIIKICVRILRYLLRFICGKDTKIKRKTH</sequence>
<dbReference type="InterPro" id="IPR050271">
    <property type="entry name" value="UDP-glycosyltransferase"/>
</dbReference>
<keyword evidence="5" id="KW-0732">Signal</keyword>
<keyword evidence="2 4" id="KW-0328">Glycosyltransferase</keyword>
<keyword evidence="5" id="KW-0472">Membrane</keyword>
<evidence type="ECO:0000256" key="1">
    <source>
        <dbReference type="ARBA" id="ARBA00009995"/>
    </source>
</evidence>
<evidence type="ECO:0000313" key="6">
    <source>
        <dbReference type="EMBL" id="CAH1968853.1"/>
    </source>
</evidence>
<accession>A0A9P0K9U8</accession>
<dbReference type="PANTHER" id="PTHR48043:SF159">
    <property type="entry name" value="EG:EG0003.4 PROTEIN-RELATED"/>
    <property type="match status" value="1"/>
</dbReference>
<dbReference type="EC" id="2.4.1.17" evidence="5"/>
<reference evidence="6" key="1">
    <citation type="submission" date="2022-03" db="EMBL/GenBank/DDBJ databases">
        <authorList>
            <person name="Sayadi A."/>
        </authorList>
    </citation>
    <scope>NUCLEOTIDE SEQUENCE</scope>
</reference>
<feature type="transmembrane region" description="Helical" evidence="5">
    <location>
        <begin position="466"/>
        <end position="493"/>
    </location>
</feature>
<organism evidence="6 7">
    <name type="scientific">Acanthoscelides obtectus</name>
    <name type="common">Bean weevil</name>
    <name type="synonym">Bruchus obtectus</name>
    <dbReference type="NCBI Taxonomy" id="200917"/>
    <lineage>
        <taxon>Eukaryota</taxon>
        <taxon>Metazoa</taxon>
        <taxon>Ecdysozoa</taxon>
        <taxon>Arthropoda</taxon>
        <taxon>Hexapoda</taxon>
        <taxon>Insecta</taxon>
        <taxon>Pterygota</taxon>
        <taxon>Neoptera</taxon>
        <taxon>Endopterygota</taxon>
        <taxon>Coleoptera</taxon>
        <taxon>Polyphaga</taxon>
        <taxon>Cucujiformia</taxon>
        <taxon>Chrysomeloidea</taxon>
        <taxon>Chrysomelidae</taxon>
        <taxon>Bruchinae</taxon>
        <taxon>Bruchini</taxon>
        <taxon>Acanthoscelides</taxon>
    </lineage>
</organism>
<dbReference type="Pfam" id="PF00201">
    <property type="entry name" value="UDPGT"/>
    <property type="match status" value="1"/>
</dbReference>
<dbReference type="SUPFAM" id="SSF53756">
    <property type="entry name" value="UDP-Glycosyltransferase/glycogen phosphorylase"/>
    <property type="match status" value="1"/>
</dbReference>
<dbReference type="AlphaFoldDB" id="A0A9P0K9U8"/>
<keyword evidence="5" id="KW-1133">Transmembrane helix</keyword>
<evidence type="ECO:0000256" key="5">
    <source>
        <dbReference type="RuleBase" id="RU362059"/>
    </source>
</evidence>
<comment type="subcellular location">
    <subcellularLocation>
        <location evidence="5">Membrane</location>
        <topology evidence="5">Single-pass membrane protein</topology>
    </subcellularLocation>
</comment>
<name>A0A9P0K9U8_ACAOB</name>
<keyword evidence="7" id="KW-1185">Reference proteome</keyword>
<gene>
    <name evidence="6" type="ORF">ACAOBT_LOCUS8103</name>
</gene>
<evidence type="ECO:0000256" key="3">
    <source>
        <dbReference type="ARBA" id="ARBA00022679"/>
    </source>
</evidence>
<dbReference type="Gene3D" id="3.40.50.2000">
    <property type="entry name" value="Glycogen Phosphorylase B"/>
    <property type="match status" value="2"/>
</dbReference>
<feature type="chain" id="PRO_5040543529" description="UDP-glucuronosyltransferase" evidence="5">
    <location>
        <begin position="17"/>
        <end position="519"/>
    </location>
</feature>
<dbReference type="InterPro" id="IPR002213">
    <property type="entry name" value="UDP_glucos_trans"/>
</dbReference>